<evidence type="ECO:0000256" key="1">
    <source>
        <dbReference type="SAM" id="MobiDB-lite"/>
    </source>
</evidence>
<dbReference type="AlphaFoldDB" id="A0AAV4T852"/>
<sequence length="79" mass="8817">MNNHIEVACVLAHGELFDPVRICAFKHWILIQLGEKELREGLPSDHGMGEGGRGLHRIDAQGPMHKHRWRNAHGTCGSS</sequence>
<organism evidence="2 3">
    <name type="scientific">Caerostris extrusa</name>
    <name type="common">Bark spider</name>
    <name type="synonym">Caerostris bankana</name>
    <dbReference type="NCBI Taxonomy" id="172846"/>
    <lineage>
        <taxon>Eukaryota</taxon>
        <taxon>Metazoa</taxon>
        <taxon>Ecdysozoa</taxon>
        <taxon>Arthropoda</taxon>
        <taxon>Chelicerata</taxon>
        <taxon>Arachnida</taxon>
        <taxon>Araneae</taxon>
        <taxon>Araneomorphae</taxon>
        <taxon>Entelegynae</taxon>
        <taxon>Araneoidea</taxon>
        <taxon>Araneidae</taxon>
        <taxon>Caerostris</taxon>
    </lineage>
</organism>
<evidence type="ECO:0000313" key="2">
    <source>
        <dbReference type="EMBL" id="GIY41894.1"/>
    </source>
</evidence>
<reference evidence="2 3" key="1">
    <citation type="submission" date="2021-06" db="EMBL/GenBank/DDBJ databases">
        <title>Caerostris extrusa draft genome.</title>
        <authorList>
            <person name="Kono N."/>
            <person name="Arakawa K."/>
        </authorList>
    </citation>
    <scope>NUCLEOTIDE SEQUENCE [LARGE SCALE GENOMIC DNA]</scope>
</reference>
<dbReference type="EMBL" id="BPLR01010772">
    <property type="protein sequence ID" value="GIY41894.1"/>
    <property type="molecule type" value="Genomic_DNA"/>
</dbReference>
<accession>A0AAV4T852</accession>
<proteinExistence type="predicted"/>
<feature type="region of interest" description="Disordered" evidence="1">
    <location>
        <begin position="40"/>
        <end position="79"/>
    </location>
</feature>
<comment type="caution">
    <text evidence="2">The sequence shown here is derived from an EMBL/GenBank/DDBJ whole genome shotgun (WGS) entry which is preliminary data.</text>
</comment>
<protein>
    <submittedName>
        <fullName evidence="2">Uncharacterized protein</fullName>
    </submittedName>
</protein>
<keyword evidence="3" id="KW-1185">Reference proteome</keyword>
<gene>
    <name evidence="2" type="ORF">CEXT_417041</name>
</gene>
<evidence type="ECO:0000313" key="3">
    <source>
        <dbReference type="Proteomes" id="UP001054945"/>
    </source>
</evidence>
<name>A0AAV4T852_CAEEX</name>
<dbReference type="Proteomes" id="UP001054945">
    <property type="component" value="Unassembled WGS sequence"/>
</dbReference>